<feature type="compositionally biased region" description="Acidic residues" evidence="1">
    <location>
        <begin position="337"/>
        <end position="350"/>
    </location>
</feature>
<dbReference type="PANTHER" id="PTHR33112">
    <property type="entry name" value="DOMAIN PROTEIN, PUTATIVE-RELATED"/>
    <property type="match status" value="1"/>
</dbReference>
<organism evidence="3 4">
    <name type="scientific">Diplogelasinospora grovesii</name>
    <dbReference type="NCBI Taxonomy" id="303347"/>
    <lineage>
        <taxon>Eukaryota</taxon>
        <taxon>Fungi</taxon>
        <taxon>Dikarya</taxon>
        <taxon>Ascomycota</taxon>
        <taxon>Pezizomycotina</taxon>
        <taxon>Sordariomycetes</taxon>
        <taxon>Sordariomycetidae</taxon>
        <taxon>Sordariales</taxon>
        <taxon>Diplogelasinosporaceae</taxon>
        <taxon>Diplogelasinospora</taxon>
    </lineage>
</organism>
<feature type="region of interest" description="Disordered" evidence="1">
    <location>
        <begin position="331"/>
        <end position="365"/>
    </location>
</feature>
<accession>A0AAN6N3Q2</accession>
<dbReference type="EMBL" id="MU853826">
    <property type="protein sequence ID" value="KAK3938611.1"/>
    <property type="molecule type" value="Genomic_DNA"/>
</dbReference>
<sequence>MIRTPLQVEFDEFVDITEDEDAVSWNCKVHEPVLLLSNYFDNGLINRGRVALNKFKGESVFSVDRSKLHLVSRDDLSDHCGMGRIVEDAEWIDLGVIKGFLENCRTRHGGLCDRFPFGDDAVAIPRPTYLIDVEADYKSFVTLSYVPDTAARIPRTFRDAMHLAPLLGIRYLWIDLLCVIQDDAAHRQSENAKAALISAGAAFAIAECDGTDASHGIRGIRGIPGAKPRSFAQKRARFGEHETFVRLSGVLREDAVASYRAWLAGTTYPFQASAFAETALARRVLRFEMGTVQWKCQSYPPWAGDAKHDEHMWEDCAHYCDRARWGCQMDLPKEPEWDSDDDDDDDDDDAGPSNAQEPHWSTALSKPWPGVTEYYAMLRELTQMRTPTPPGDMLDEFTGVDVIPVVEWSVGDRADTPVQDRLALQSRRWYEAREAFREEASTPLPPGWTCVQRSINPLARFGAPRGYDKTNTVYRKSFWYPIPMRDSHVYDDDDDSKGTSPQDQIINKPFYYLFGTVERSRQHFYIHRADWPPNAQGDPFVKYVTRQGHQSQPGTHVLRDENGHVAGVLDVHDPDHGNLFHGDAAPERTPLDLIAISRGQTRQVNPSYPECDARPEWKDFYNTKWYEFYNVMLVAWSDDDASGVKVASRRGLGRVSREVWEAARKVTVDIVLG</sequence>
<feature type="domain" description="Heterokaryon incompatibility" evidence="2">
    <location>
        <begin position="148"/>
        <end position="233"/>
    </location>
</feature>
<dbReference type="AlphaFoldDB" id="A0AAN6N3Q2"/>
<name>A0AAN6N3Q2_9PEZI</name>
<proteinExistence type="predicted"/>
<evidence type="ECO:0000313" key="4">
    <source>
        <dbReference type="Proteomes" id="UP001303473"/>
    </source>
</evidence>
<reference evidence="4" key="1">
    <citation type="journal article" date="2023" name="Mol. Phylogenet. Evol.">
        <title>Genome-scale phylogeny and comparative genomics of the fungal order Sordariales.</title>
        <authorList>
            <person name="Hensen N."/>
            <person name="Bonometti L."/>
            <person name="Westerberg I."/>
            <person name="Brannstrom I.O."/>
            <person name="Guillou S."/>
            <person name="Cros-Aarteil S."/>
            <person name="Calhoun S."/>
            <person name="Haridas S."/>
            <person name="Kuo A."/>
            <person name="Mondo S."/>
            <person name="Pangilinan J."/>
            <person name="Riley R."/>
            <person name="LaButti K."/>
            <person name="Andreopoulos B."/>
            <person name="Lipzen A."/>
            <person name="Chen C."/>
            <person name="Yan M."/>
            <person name="Daum C."/>
            <person name="Ng V."/>
            <person name="Clum A."/>
            <person name="Steindorff A."/>
            <person name="Ohm R.A."/>
            <person name="Martin F."/>
            <person name="Silar P."/>
            <person name="Natvig D.O."/>
            <person name="Lalanne C."/>
            <person name="Gautier V."/>
            <person name="Ament-Velasquez S.L."/>
            <person name="Kruys A."/>
            <person name="Hutchinson M.I."/>
            <person name="Powell A.J."/>
            <person name="Barry K."/>
            <person name="Miller A.N."/>
            <person name="Grigoriev I.V."/>
            <person name="Debuchy R."/>
            <person name="Gladieux P."/>
            <person name="Hiltunen Thoren M."/>
            <person name="Johannesson H."/>
        </authorList>
    </citation>
    <scope>NUCLEOTIDE SEQUENCE [LARGE SCALE GENOMIC DNA]</scope>
    <source>
        <strain evidence="4">CBS 340.73</strain>
    </source>
</reference>
<evidence type="ECO:0000259" key="2">
    <source>
        <dbReference type="Pfam" id="PF06985"/>
    </source>
</evidence>
<dbReference type="InterPro" id="IPR010730">
    <property type="entry name" value="HET"/>
</dbReference>
<keyword evidence="4" id="KW-1185">Reference proteome</keyword>
<dbReference type="PANTHER" id="PTHR33112:SF16">
    <property type="entry name" value="HETEROKARYON INCOMPATIBILITY DOMAIN-CONTAINING PROTEIN"/>
    <property type="match status" value="1"/>
</dbReference>
<gene>
    <name evidence="3" type="ORF">QBC46DRAFT_460157</name>
</gene>
<protein>
    <recommendedName>
        <fullName evidence="2">Heterokaryon incompatibility domain-containing protein</fullName>
    </recommendedName>
</protein>
<evidence type="ECO:0000313" key="3">
    <source>
        <dbReference type="EMBL" id="KAK3938611.1"/>
    </source>
</evidence>
<dbReference type="Proteomes" id="UP001303473">
    <property type="component" value="Unassembled WGS sequence"/>
</dbReference>
<comment type="caution">
    <text evidence="3">The sequence shown here is derived from an EMBL/GenBank/DDBJ whole genome shotgun (WGS) entry which is preliminary data.</text>
</comment>
<dbReference type="Pfam" id="PF06985">
    <property type="entry name" value="HET"/>
    <property type="match status" value="1"/>
</dbReference>
<evidence type="ECO:0000256" key="1">
    <source>
        <dbReference type="SAM" id="MobiDB-lite"/>
    </source>
</evidence>